<feature type="compositionally biased region" description="Low complexity" evidence="4">
    <location>
        <begin position="917"/>
        <end position="934"/>
    </location>
</feature>
<accession>A0ABP8VDM4</accession>
<dbReference type="GO" id="GO:0016787">
    <property type="term" value="F:hydrolase activity"/>
    <property type="evidence" value="ECO:0007669"/>
    <property type="project" value="UniProtKB-KW"/>
</dbReference>
<keyword evidence="10" id="KW-1185">Reference proteome</keyword>
<evidence type="ECO:0000256" key="1">
    <source>
        <dbReference type="ARBA" id="ARBA00001445"/>
    </source>
</evidence>
<dbReference type="InterPro" id="IPR008928">
    <property type="entry name" value="6-hairpin_glycosidase_sf"/>
</dbReference>
<dbReference type="InterPro" id="IPR035398">
    <property type="entry name" value="Bac_rhamnosid_C"/>
</dbReference>
<evidence type="ECO:0000313" key="10">
    <source>
        <dbReference type="Proteomes" id="UP001500192"/>
    </source>
</evidence>
<dbReference type="Pfam" id="PF25788">
    <property type="entry name" value="Ig_Rha78A_N"/>
    <property type="match status" value="1"/>
</dbReference>
<evidence type="ECO:0000256" key="2">
    <source>
        <dbReference type="ARBA" id="ARBA00012652"/>
    </source>
</evidence>
<protein>
    <recommendedName>
        <fullName evidence="2">alpha-L-rhamnosidase</fullName>
        <ecNumber evidence="2">3.2.1.40</ecNumber>
    </recommendedName>
</protein>
<dbReference type="Gene3D" id="2.60.420.10">
    <property type="entry name" value="Maltose phosphorylase, domain 3"/>
    <property type="match status" value="1"/>
</dbReference>
<feature type="domain" description="Alpha-L-rhamnosidase six-hairpin glycosidase" evidence="7">
    <location>
        <begin position="414"/>
        <end position="760"/>
    </location>
</feature>
<comment type="catalytic activity">
    <reaction evidence="1">
        <text>Hydrolysis of terminal non-reducing alpha-L-rhamnose residues in alpha-L-rhamnosides.</text>
        <dbReference type="EC" id="3.2.1.40"/>
    </reaction>
</comment>
<dbReference type="PIRSF" id="PIRSF010631">
    <property type="entry name" value="A-rhamnsds"/>
    <property type="match status" value="1"/>
</dbReference>
<feature type="domain" description="Bacterial alpha-L-rhamnosidase N-terminal" evidence="6">
    <location>
        <begin position="148"/>
        <end position="304"/>
    </location>
</feature>
<dbReference type="EC" id="3.2.1.40" evidence="2"/>
<dbReference type="Proteomes" id="UP001500192">
    <property type="component" value="Unassembled WGS sequence"/>
</dbReference>
<dbReference type="Pfam" id="PF17390">
    <property type="entry name" value="Bac_rhamnosid_C"/>
    <property type="match status" value="1"/>
</dbReference>
<dbReference type="EMBL" id="BAABIB010000114">
    <property type="protein sequence ID" value="GAA4658942.1"/>
    <property type="molecule type" value="Genomic_DNA"/>
</dbReference>
<dbReference type="InterPro" id="IPR013783">
    <property type="entry name" value="Ig-like_fold"/>
</dbReference>
<dbReference type="Pfam" id="PF05592">
    <property type="entry name" value="Bac_rhamnosid"/>
    <property type="match status" value="1"/>
</dbReference>
<reference evidence="10" key="1">
    <citation type="journal article" date="2019" name="Int. J. Syst. Evol. Microbiol.">
        <title>The Global Catalogue of Microorganisms (GCM) 10K type strain sequencing project: providing services to taxonomists for standard genome sequencing and annotation.</title>
        <authorList>
            <consortium name="The Broad Institute Genomics Platform"/>
            <consortium name="The Broad Institute Genome Sequencing Center for Infectious Disease"/>
            <person name="Wu L."/>
            <person name="Ma J."/>
        </authorList>
    </citation>
    <scope>NUCLEOTIDE SEQUENCE [LARGE SCALE GENOMIC DNA]</scope>
    <source>
        <strain evidence="10">JCM 18054</strain>
    </source>
</reference>
<dbReference type="InterPro" id="IPR008902">
    <property type="entry name" value="Rhamnosid_concanavalin"/>
</dbReference>
<evidence type="ECO:0000256" key="3">
    <source>
        <dbReference type="ARBA" id="ARBA00022801"/>
    </source>
</evidence>
<dbReference type="InterPro" id="IPR016007">
    <property type="entry name" value="Alpha_rhamnosid"/>
</dbReference>
<organism evidence="9 10">
    <name type="scientific">Amycolatopsis dongchuanensis</name>
    <dbReference type="NCBI Taxonomy" id="1070866"/>
    <lineage>
        <taxon>Bacteria</taxon>
        <taxon>Bacillati</taxon>
        <taxon>Actinomycetota</taxon>
        <taxon>Actinomycetes</taxon>
        <taxon>Pseudonocardiales</taxon>
        <taxon>Pseudonocardiaceae</taxon>
        <taxon>Amycolatopsis</taxon>
    </lineage>
</organism>
<dbReference type="Gene3D" id="2.60.40.10">
    <property type="entry name" value="Immunoglobulins"/>
    <property type="match status" value="1"/>
</dbReference>
<dbReference type="InterPro" id="IPR013737">
    <property type="entry name" value="Bac_rhamnosid_N"/>
</dbReference>
<keyword evidence="3 9" id="KW-0378">Hydrolase</keyword>
<evidence type="ECO:0000256" key="4">
    <source>
        <dbReference type="SAM" id="MobiDB-lite"/>
    </source>
</evidence>
<evidence type="ECO:0000259" key="8">
    <source>
        <dbReference type="Pfam" id="PF17390"/>
    </source>
</evidence>
<feature type="region of interest" description="Disordered" evidence="4">
    <location>
        <begin position="911"/>
        <end position="934"/>
    </location>
</feature>
<dbReference type="InterPro" id="IPR035396">
    <property type="entry name" value="Bac_rhamnosid6H"/>
</dbReference>
<comment type="caution">
    <text evidence="9">The sequence shown here is derived from an EMBL/GenBank/DDBJ whole genome shotgun (WGS) entry which is preliminary data.</text>
</comment>
<evidence type="ECO:0000259" key="5">
    <source>
        <dbReference type="Pfam" id="PF05592"/>
    </source>
</evidence>
<dbReference type="Gene3D" id="1.50.10.10">
    <property type="match status" value="1"/>
</dbReference>
<evidence type="ECO:0000259" key="6">
    <source>
        <dbReference type="Pfam" id="PF08531"/>
    </source>
</evidence>
<dbReference type="Gene3D" id="2.60.120.260">
    <property type="entry name" value="Galactose-binding domain-like"/>
    <property type="match status" value="2"/>
</dbReference>
<feature type="domain" description="Alpha-L-rhamnosidase C-terminal" evidence="8">
    <location>
        <begin position="762"/>
        <end position="834"/>
    </location>
</feature>
<dbReference type="InterPro" id="IPR012341">
    <property type="entry name" value="6hp_glycosidase-like_sf"/>
</dbReference>
<dbReference type="Pfam" id="PF08531">
    <property type="entry name" value="Bac_rhamnosid_N"/>
    <property type="match status" value="1"/>
</dbReference>
<feature type="domain" description="Alpha-L-rhamnosidase concanavalin-like" evidence="5">
    <location>
        <begin position="314"/>
        <end position="409"/>
    </location>
</feature>
<dbReference type="PANTHER" id="PTHR33307:SF6">
    <property type="entry name" value="ALPHA-RHAMNOSIDASE (EUROFUNG)-RELATED"/>
    <property type="match status" value="1"/>
</dbReference>
<sequence length="934" mass="103979">MIVREVVNPPAAPTRGTSVSPVRFEHRDLALGIGTPTPRLSWQVTTDDPAWSQTAYEIEAEGKSVRVESDEQILVPWPFEPLRSRERVAVRVRVASGEKWSTWSEPATVEVALLKPEDWTARFISPVGIGRWEDPAPILAQTFSLRSDVTNARLYITAHGLYHATINGMPAGDELLAPGWTAYQHRLQYQTYDVTHLLHEGQNELDVLLGNGWYRGRISWRAVYGDRLALLAQLEVTYSDGSKESFSTGHDWSARNSNVLANDLYDGQRMDLRKRSEDAHPVEVLEEDLGRLVAPEGPPVRATEYLPARRVWRSPSGKTLVDFGQNIAGWVRISVDGVEGQQVTVRHAEILEHGELATRFLVTAEATDTYILPDGISHLEPNFTYHGFRYAEITGIDDLSIEDVQAVVVGSDLRRTGWFECSDPDLTKFHENVVWSARSNLLHVPTDCAHRSERLGWTGDIQIFSPAAASILDVAGFLSSWLTDLAAEQYPDGLVPYIVPDVGGVTVSAAAGWSDAATIIPWVLYQRYGDLDVLRRQYESMRSWVDRAASLTTDGVWAGGFQFGDWLDPTAPPDAPYDVRANPDVIATAYLIRSADIMAEAARLLGHDEDVTKYLKLADETRTAFARHYVTPAGRVLSDVPTVYALALEWKLLPTAHQRERAGARLADLVRSSGFRISTGFIGTPLITDALCTAGRPDLAYRLMLEKGCPSWLYPVTMGATASWERWDAIRPDGSLNPNKYTSFNLYALGAVTDWVHRTVAGITPTAPGYREFTVKPIPHRDLTSAKAVRHTPFGEISVSWSCNNGRFYLHAVVPVGSRATVELPDGSRASVGHGSYRWTVRVPPEPQRPVRTIRDVIDDPDLWADTIARFAAEGLGDDPATFARQLTRYLEFPAEELIWRIREEAHAVPEPKTPQARVSARVRSNRNVEPMMD</sequence>
<dbReference type="Pfam" id="PF17389">
    <property type="entry name" value="Bac_rhamnosid6H"/>
    <property type="match status" value="1"/>
</dbReference>
<dbReference type="SUPFAM" id="SSF48208">
    <property type="entry name" value="Six-hairpin glycosidases"/>
    <property type="match status" value="1"/>
</dbReference>
<dbReference type="PANTHER" id="PTHR33307">
    <property type="entry name" value="ALPHA-RHAMNOSIDASE (EUROFUNG)"/>
    <property type="match status" value="1"/>
</dbReference>
<evidence type="ECO:0000259" key="7">
    <source>
        <dbReference type="Pfam" id="PF17389"/>
    </source>
</evidence>
<proteinExistence type="predicted"/>
<evidence type="ECO:0000313" key="9">
    <source>
        <dbReference type="EMBL" id="GAA4658942.1"/>
    </source>
</evidence>
<gene>
    <name evidence="9" type="ORF">GCM10023214_58100</name>
</gene>
<name>A0ABP8VDM4_9PSEU</name>